<feature type="signal peptide" evidence="5">
    <location>
        <begin position="1"/>
        <end position="22"/>
    </location>
</feature>
<dbReference type="PANTHER" id="PTHR31118:SF12">
    <property type="entry name" value="CYCLASE-LIKE PROTEIN 2"/>
    <property type="match status" value="1"/>
</dbReference>
<feature type="region of interest" description="Disordered" evidence="4">
    <location>
        <begin position="326"/>
        <end position="352"/>
    </location>
</feature>
<evidence type="ECO:0000256" key="2">
    <source>
        <dbReference type="ARBA" id="ARBA00007865"/>
    </source>
</evidence>
<dbReference type="EMBL" id="BKCP01006294">
    <property type="protein sequence ID" value="GER42173.1"/>
    <property type="molecule type" value="Genomic_DNA"/>
</dbReference>
<evidence type="ECO:0000256" key="3">
    <source>
        <dbReference type="ARBA" id="ARBA00022530"/>
    </source>
</evidence>
<keyword evidence="5" id="KW-0732">Signal</keyword>
<dbReference type="GO" id="GO:0019441">
    <property type="term" value="P:L-tryptophan catabolic process to kynurenine"/>
    <property type="evidence" value="ECO:0007669"/>
    <property type="project" value="InterPro"/>
</dbReference>
<dbReference type="AlphaFoldDB" id="A0A5A7QA92"/>
<comment type="similarity">
    <text evidence="2">Belongs to the Cyclase 1 superfamily.</text>
</comment>
<comment type="subcellular location">
    <subcellularLocation>
        <location evidence="1">Secreted</location>
        <location evidence="1">Extracellular space</location>
        <location evidence="1">Extracellular matrix</location>
    </subcellularLocation>
</comment>
<dbReference type="Pfam" id="PF04199">
    <property type="entry name" value="Cyclase"/>
    <property type="match status" value="1"/>
</dbReference>
<keyword evidence="7" id="KW-1185">Reference proteome</keyword>
<evidence type="ECO:0000256" key="5">
    <source>
        <dbReference type="SAM" id="SignalP"/>
    </source>
</evidence>
<proteinExistence type="inferred from homology"/>
<feature type="chain" id="PRO_5023088582" evidence="5">
    <location>
        <begin position="23"/>
        <end position="352"/>
    </location>
</feature>
<dbReference type="InterPro" id="IPR007325">
    <property type="entry name" value="KFase/CYL"/>
</dbReference>
<dbReference type="PANTHER" id="PTHR31118">
    <property type="entry name" value="CYCLASE-LIKE PROTEIN 2"/>
    <property type="match status" value="1"/>
</dbReference>
<dbReference type="OrthoDB" id="7108654at2759"/>
<dbReference type="InterPro" id="IPR037175">
    <property type="entry name" value="KFase_sf"/>
</dbReference>
<gene>
    <name evidence="6" type="ORF">STAS_18932</name>
</gene>
<dbReference type="GO" id="GO:0004061">
    <property type="term" value="F:arylformamidase activity"/>
    <property type="evidence" value="ECO:0007669"/>
    <property type="project" value="InterPro"/>
</dbReference>
<keyword evidence="3" id="KW-0964">Secreted</keyword>
<evidence type="ECO:0000313" key="7">
    <source>
        <dbReference type="Proteomes" id="UP000325081"/>
    </source>
</evidence>
<dbReference type="Proteomes" id="UP000325081">
    <property type="component" value="Unassembled WGS sequence"/>
</dbReference>
<comment type="caution">
    <text evidence="6">The sequence shown here is derived from an EMBL/GenBank/DDBJ whole genome shotgun (WGS) entry which is preliminary data.</text>
</comment>
<dbReference type="Gene3D" id="3.50.30.50">
    <property type="entry name" value="Putative cyclase"/>
    <property type="match status" value="1"/>
</dbReference>
<reference evidence="7" key="1">
    <citation type="journal article" date="2019" name="Curr. Biol.">
        <title>Genome Sequence of Striga asiatica Provides Insight into the Evolution of Plant Parasitism.</title>
        <authorList>
            <person name="Yoshida S."/>
            <person name="Kim S."/>
            <person name="Wafula E.K."/>
            <person name="Tanskanen J."/>
            <person name="Kim Y.M."/>
            <person name="Honaas L."/>
            <person name="Yang Z."/>
            <person name="Spallek T."/>
            <person name="Conn C.E."/>
            <person name="Ichihashi Y."/>
            <person name="Cheong K."/>
            <person name="Cui S."/>
            <person name="Der J.P."/>
            <person name="Gundlach H."/>
            <person name="Jiao Y."/>
            <person name="Hori C."/>
            <person name="Ishida J.K."/>
            <person name="Kasahara H."/>
            <person name="Kiba T."/>
            <person name="Kim M.S."/>
            <person name="Koo N."/>
            <person name="Laohavisit A."/>
            <person name="Lee Y.H."/>
            <person name="Lumba S."/>
            <person name="McCourt P."/>
            <person name="Mortimer J.C."/>
            <person name="Mutuku J.M."/>
            <person name="Nomura T."/>
            <person name="Sasaki-Sekimoto Y."/>
            <person name="Seto Y."/>
            <person name="Wang Y."/>
            <person name="Wakatake T."/>
            <person name="Sakakibara H."/>
            <person name="Demura T."/>
            <person name="Yamaguchi S."/>
            <person name="Yoneyama K."/>
            <person name="Manabe R.I."/>
            <person name="Nelson D.C."/>
            <person name="Schulman A.H."/>
            <person name="Timko M.P."/>
            <person name="dePamphilis C.W."/>
            <person name="Choi D."/>
            <person name="Shirasu K."/>
        </authorList>
    </citation>
    <scope>NUCLEOTIDE SEQUENCE [LARGE SCALE GENOMIC DNA]</scope>
    <source>
        <strain evidence="7">cv. UVA1</strain>
    </source>
</reference>
<evidence type="ECO:0000313" key="6">
    <source>
        <dbReference type="EMBL" id="GER42173.1"/>
    </source>
</evidence>
<keyword evidence="3" id="KW-0272">Extracellular matrix</keyword>
<accession>A0A5A7QA92</accession>
<protein>
    <submittedName>
        <fullName evidence="6">Cyclase family protein</fullName>
    </submittedName>
</protein>
<evidence type="ECO:0000256" key="4">
    <source>
        <dbReference type="SAM" id="MobiDB-lite"/>
    </source>
</evidence>
<organism evidence="6 7">
    <name type="scientific">Striga asiatica</name>
    <name type="common">Asiatic witchweed</name>
    <name type="synonym">Buchnera asiatica</name>
    <dbReference type="NCBI Taxonomy" id="4170"/>
    <lineage>
        <taxon>Eukaryota</taxon>
        <taxon>Viridiplantae</taxon>
        <taxon>Streptophyta</taxon>
        <taxon>Embryophyta</taxon>
        <taxon>Tracheophyta</taxon>
        <taxon>Spermatophyta</taxon>
        <taxon>Magnoliopsida</taxon>
        <taxon>eudicotyledons</taxon>
        <taxon>Gunneridae</taxon>
        <taxon>Pentapetalae</taxon>
        <taxon>asterids</taxon>
        <taxon>lamiids</taxon>
        <taxon>Lamiales</taxon>
        <taxon>Orobanchaceae</taxon>
        <taxon>Buchnereae</taxon>
        <taxon>Striga</taxon>
    </lineage>
</organism>
<evidence type="ECO:0000256" key="1">
    <source>
        <dbReference type="ARBA" id="ARBA00004498"/>
    </source>
</evidence>
<name>A0A5A7QA92_STRAF</name>
<sequence length="352" mass="39763">MRSVQVFLICLVLQTIPALSSSSNYAYPCGYGDGSSDCVGVHENEEIFDITHKFTPHTPVGDSTDGIGQFLTLLMSMKNGSDYNFSEMKIPVHSGTHVDAPGHMYDNYYDEGCDVDSLDLRVLNGPALLVDVPRDKNITAEVMESLNIPKGVKRVLFRTLNTDRGLMYRKAFDTSYVGFMKDGAQWLVDNTDIKLVGLDYLSVAAFDDLIPSHLVFLKSKKMKFDVRAYDRRACCFKTFPLNQMGCKISDLEDNRNGRGEAGDKLCLEDTLRLGDKVCLGDRMRWEDKDKRAGDKAVGGVRRDLEGKKGNYAVVVDSLLWDKEPRKEEDMPMDEKYNMRHVMSKEVRSKRTE</sequence>
<dbReference type="SUPFAM" id="SSF102198">
    <property type="entry name" value="Putative cyclase"/>
    <property type="match status" value="1"/>
</dbReference>